<dbReference type="InterPro" id="IPR050249">
    <property type="entry name" value="Pseudomonas-type_ThrB"/>
</dbReference>
<dbReference type="GO" id="GO:0004413">
    <property type="term" value="F:homoserine kinase activity"/>
    <property type="evidence" value="ECO:0007669"/>
    <property type="project" value="UniProtKB-UniRule"/>
</dbReference>
<evidence type="ECO:0000256" key="4">
    <source>
        <dbReference type="ARBA" id="ARBA00022741"/>
    </source>
</evidence>
<dbReference type="InterPro" id="IPR002575">
    <property type="entry name" value="Aminoglycoside_PTrfase"/>
</dbReference>
<comment type="pathway">
    <text evidence="8">Amino-acid biosynthesis; L-threonine biosynthesis; L-threonine from L-aspartate: step 4/5.</text>
</comment>
<evidence type="ECO:0000256" key="7">
    <source>
        <dbReference type="ARBA" id="ARBA00038240"/>
    </source>
</evidence>
<keyword evidence="2 8" id="KW-0808">Transferase</keyword>
<evidence type="ECO:0000259" key="10">
    <source>
        <dbReference type="Pfam" id="PF01636"/>
    </source>
</evidence>
<dbReference type="InterPro" id="IPR011009">
    <property type="entry name" value="Kinase-like_dom_sf"/>
</dbReference>
<dbReference type="UniPathway" id="UPA00050">
    <property type="reaction ID" value="UER00064"/>
</dbReference>
<dbReference type="Proteomes" id="UP000078596">
    <property type="component" value="Chromosome"/>
</dbReference>
<dbReference type="SUPFAM" id="SSF56112">
    <property type="entry name" value="Protein kinase-like (PK-like)"/>
    <property type="match status" value="1"/>
</dbReference>
<name>A0A191ZGG6_9GAMM</name>
<keyword evidence="5 8" id="KW-0418">Kinase</keyword>
<dbReference type="Gene3D" id="3.90.1200.10">
    <property type="match status" value="1"/>
</dbReference>
<protein>
    <recommendedName>
        <fullName evidence="8 9">Homoserine kinase</fullName>
        <shortName evidence="8">HK</shortName>
        <shortName evidence="8">HSK</shortName>
        <ecNumber evidence="8 9">2.7.1.39</ecNumber>
    </recommendedName>
</protein>
<evidence type="ECO:0000256" key="9">
    <source>
        <dbReference type="NCBIfam" id="TIGR00938"/>
    </source>
</evidence>
<keyword evidence="4 8" id="KW-0547">Nucleotide-binding</keyword>
<dbReference type="CDD" id="cd05153">
    <property type="entry name" value="HomoserineK_II"/>
    <property type="match status" value="1"/>
</dbReference>
<dbReference type="AlphaFoldDB" id="A0A191ZGG6"/>
<sequence length="317" mass="35754">MSVFTTVHEHQLTEFLQQFDAGTLQSFEGIAAGIENTNYFVTTDRYTLVLTLFEHHQPDELGYFLDLMAFLAEHDVPTAHPLPTRDGSFLSTLNGKPAALVKRLSGRAIERPSARACRTVGEVLAGFHRASGAFPEFRTPDRALPWAQEMQMVLADHLNAADRALLDEELALQVRHPRTHLPQGAIHGDLFRDNVLFSDERLTGIIDLYYACNDAFAYDLAVAINDWCRSDDHGLDEARAHAMMQGYLAVRPLNPDETEALPLLFRAAALRFWLSRMKDLCFPRAGELTFSKDPAEFRTLLLHHRQDPTATQRWIAA</sequence>
<dbReference type="NCBIfam" id="TIGR00938">
    <property type="entry name" value="thrB_alt"/>
    <property type="match status" value="1"/>
</dbReference>
<dbReference type="HAMAP" id="MF_00301">
    <property type="entry name" value="Homoser_kinase_2"/>
    <property type="match status" value="1"/>
</dbReference>
<proteinExistence type="inferred from homology"/>
<dbReference type="OrthoDB" id="9777460at2"/>
<evidence type="ECO:0000256" key="3">
    <source>
        <dbReference type="ARBA" id="ARBA00022697"/>
    </source>
</evidence>
<comment type="similarity">
    <text evidence="7 8">Belongs to the pseudomonas-type ThrB family.</text>
</comment>
<dbReference type="InterPro" id="IPR005280">
    <property type="entry name" value="Homoserine_kinase_II"/>
</dbReference>
<dbReference type="NCBIfam" id="NF003558">
    <property type="entry name" value="PRK05231.1"/>
    <property type="match status" value="1"/>
</dbReference>
<evidence type="ECO:0000313" key="11">
    <source>
        <dbReference type="EMBL" id="ANJ66958.1"/>
    </source>
</evidence>
<feature type="domain" description="Aminoglycoside phosphotransferase" evidence="10">
    <location>
        <begin position="27"/>
        <end position="253"/>
    </location>
</feature>
<dbReference type="EMBL" id="CP016027">
    <property type="protein sequence ID" value="ANJ66958.1"/>
    <property type="molecule type" value="Genomic_DNA"/>
</dbReference>
<dbReference type="GO" id="GO:0009088">
    <property type="term" value="P:threonine biosynthetic process"/>
    <property type="evidence" value="ECO:0007669"/>
    <property type="project" value="UniProtKB-UniRule"/>
</dbReference>
<keyword evidence="6 8" id="KW-0067">ATP-binding</keyword>
<dbReference type="PANTHER" id="PTHR21064">
    <property type="entry name" value="AMINOGLYCOSIDE PHOSPHOTRANSFERASE DOMAIN-CONTAINING PROTEIN-RELATED"/>
    <property type="match status" value="1"/>
</dbReference>
<evidence type="ECO:0000256" key="6">
    <source>
        <dbReference type="ARBA" id="ARBA00022840"/>
    </source>
</evidence>
<gene>
    <name evidence="8" type="primary">thrB</name>
    <name evidence="11" type="ORF">A9404_05815</name>
</gene>
<dbReference type="Pfam" id="PF01636">
    <property type="entry name" value="APH"/>
    <property type="match status" value="1"/>
</dbReference>
<dbReference type="Gene3D" id="3.30.200.20">
    <property type="entry name" value="Phosphorylase Kinase, domain 1"/>
    <property type="match status" value="1"/>
</dbReference>
<evidence type="ECO:0000256" key="5">
    <source>
        <dbReference type="ARBA" id="ARBA00022777"/>
    </source>
</evidence>
<dbReference type="EC" id="2.7.1.39" evidence="8 9"/>
<dbReference type="RefSeq" id="WP_066099320.1">
    <property type="nucleotide sequence ID" value="NZ_CP016027.1"/>
</dbReference>
<evidence type="ECO:0000313" key="12">
    <source>
        <dbReference type="Proteomes" id="UP000078596"/>
    </source>
</evidence>
<evidence type="ECO:0000256" key="8">
    <source>
        <dbReference type="HAMAP-Rule" id="MF_00301"/>
    </source>
</evidence>
<evidence type="ECO:0000256" key="1">
    <source>
        <dbReference type="ARBA" id="ARBA00022605"/>
    </source>
</evidence>
<evidence type="ECO:0000256" key="2">
    <source>
        <dbReference type="ARBA" id="ARBA00022679"/>
    </source>
</evidence>
<keyword evidence="1 8" id="KW-0028">Amino-acid biosynthesis</keyword>
<reference evidence="11 12" key="1">
    <citation type="submission" date="2016-06" db="EMBL/GenBank/DDBJ databases">
        <title>Insight into the functional genes involving in sulfur oxidation in Pearl River water.</title>
        <authorList>
            <person name="Luo J."/>
            <person name="Tan X."/>
            <person name="Lin W."/>
        </authorList>
    </citation>
    <scope>NUCLEOTIDE SEQUENCE [LARGE SCALE GENOMIC DNA]</scope>
    <source>
        <strain evidence="11 12">LS2</strain>
    </source>
</reference>
<dbReference type="PANTHER" id="PTHR21064:SF6">
    <property type="entry name" value="AMINOGLYCOSIDE PHOSPHOTRANSFERASE DOMAIN-CONTAINING PROTEIN"/>
    <property type="match status" value="1"/>
</dbReference>
<dbReference type="KEGG" id="haz:A9404_05815"/>
<dbReference type="GO" id="GO:0005524">
    <property type="term" value="F:ATP binding"/>
    <property type="evidence" value="ECO:0007669"/>
    <property type="project" value="UniProtKB-KW"/>
</dbReference>
<accession>A0A191ZGG6</accession>
<keyword evidence="12" id="KW-1185">Reference proteome</keyword>
<keyword evidence="3 8" id="KW-0791">Threonine biosynthesis</keyword>
<dbReference type="STRING" id="1860122.A9404_05815"/>
<comment type="catalytic activity">
    <reaction evidence="8">
        <text>L-homoserine + ATP = O-phospho-L-homoserine + ADP + H(+)</text>
        <dbReference type="Rhea" id="RHEA:13985"/>
        <dbReference type="ChEBI" id="CHEBI:15378"/>
        <dbReference type="ChEBI" id="CHEBI:30616"/>
        <dbReference type="ChEBI" id="CHEBI:57476"/>
        <dbReference type="ChEBI" id="CHEBI:57590"/>
        <dbReference type="ChEBI" id="CHEBI:456216"/>
        <dbReference type="EC" id="2.7.1.39"/>
    </reaction>
</comment>
<organism evidence="11 12">
    <name type="scientific">Halothiobacillus diazotrophicus</name>
    <dbReference type="NCBI Taxonomy" id="1860122"/>
    <lineage>
        <taxon>Bacteria</taxon>
        <taxon>Pseudomonadati</taxon>
        <taxon>Pseudomonadota</taxon>
        <taxon>Gammaproteobacteria</taxon>
        <taxon>Chromatiales</taxon>
        <taxon>Halothiobacillaceae</taxon>
        <taxon>Halothiobacillus</taxon>
    </lineage>
</organism>